<comment type="caution">
    <text evidence="2">The sequence shown here is derived from an EMBL/GenBank/DDBJ whole genome shotgun (WGS) entry which is preliminary data.</text>
</comment>
<feature type="chain" id="PRO_5038647889" evidence="1">
    <location>
        <begin position="26"/>
        <end position="336"/>
    </location>
</feature>
<evidence type="ECO:0000313" key="3">
    <source>
        <dbReference type="Proteomes" id="UP000559117"/>
    </source>
</evidence>
<evidence type="ECO:0000313" key="2">
    <source>
        <dbReference type="EMBL" id="MBB5335290.1"/>
    </source>
</evidence>
<accession>A0A840UGH5</accession>
<feature type="signal peptide" evidence="1">
    <location>
        <begin position="1"/>
        <end position="25"/>
    </location>
</feature>
<dbReference type="RefSeq" id="WP_183859142.1">
    <property type="nucleotide sequence ID" value="NZ_JACHFH010000003.1"/>
</dbReference>
<organism evidence="2 3">
    <name type="scientific">Pectinatus brassicae</name>
    <dbReference type="NCBI Taxonomy" id="862415"/>
    <lineage>
        <taxon>Bacteria</taxon>
        <taxon>Bacillati</taxon>
        <taxon>Bacillota</taxon>
        <taxon>Negativicutes</taxon>
        <taxon>Selenomonadales</taxon>
        <taxon>Selenomonadaceae</taxon>
        <taxon>Pectinatus</taxon>
    </lineage>
</organism>
<protein>
    <submittedName>
        <fullName evidence="2">L-rhamnose mutarotase</fullName>
    </submittedName>
</protein>
<name>A0A840UGH5_9FIRM</name>
<gene>
    <name evidence="2" type="ORF">HNR32_000410</name>
</gene>
<keyword evidence="1" id="KW-0732">Signal</keyword>
<dbReference type="AlphaFoldDB" id="A0A840UGH5"/>
<proteinExistence type="predicted"/>
<evidence type="ECO:0000256" key="1">
    <source>
        <dbReference type="SAM" id="SignalP"/>
    </source>
</evidence>
<reference evidence="2 3" key="1">
    <citation type="submission" date="2020-08" db="EMBL/GenBank/DDBJ databases">
        <title>Genomic Encyclopedia of Type Strains, Phase IV (KMG-IV): sequencing the most valuable type-strain genomes for metagenomic binning, comparative biology and taxonomic classification.</title>
        <authorList>
            <person name="Goeker M."/>
        </authorList>
    </citation>
    <scope>NUCLEOTIDE SEQUENCE [LARGE SCALE GENOMIC DNA]</scope>
    <source>
        <strain evidence="2 3">DSM 24661</strain>
    </source>
</reference>
<sequence length="336" mass="37520">MNRQIKKIILLLVIFINVMTAAAAAQNIAEQEAARKTYEQALSSMDKISAQYDMKLQVSNVLGSIYIRNIMKCQSSPLLMKSDIKASMSLLGKAEQPLFSMMQYSEINNNAIETYSSTIDKDGKYNKWIMNRTKIPEDVTAYLDDVAAPDEKQYTKTKKIMEAAKEISVISEDENIEQLKVVFSSKKIFSYANMVDAKAMLQNIPNEEKDFVWNMMTVIQPELQNSGDIEAHLTIDKTTKSIISADFNITPQLKVLTQLITDFLAKTDTVDKNAKNNIAGDATGADISVLTSSLQGHISLTIKPINDVMELAIPQHVRQTAVTVKEPVNKNSILNK</sequence>
<dbReference type="Proteomes" id="UP000559117">
    <property type="component" value="Unassembled WGS sequence"/>
</dbReference>
<keyword evidence="3" id="KW-1185">Reference proteome</keyword>
<dbReference type="EMBL" id="JACHFH010000003">
    <property type="protein sequence ID" value="MBB5335290.1"/>
    <property type="molecule type" value="Genomic_DNA"/>
</dbReference>